<dbReference type="Proteomes" id="UP001501803">
    <property type="component" value="Unassembled WGS sequence"/>
</dbReference>
<evidence type="ECO:0000313" key="5">
    <source>
        <dbReference type="Proteomes" id="UP001501803"/>
    </source>
</evidence>
<dbReference type="Gene3D" id="1.10.357.10">
    <property type="entry name" value="Tetracycline Repressor, domain 2"/>
    <property type="match status" value="1"/>
</dbReference>
<dbReference type="Gene3D" id="1.10.10.60">
    <property type="entry name" value="Homeodomain-like"/>
    <property type="match status" value="1"/>
</dbReference>
<dbReference type="InterPro" id="IPR050109">
    <property type="entry name" value="HTH-type_TetR-like_transc_reg"/>
</dbReference>
<dbReference type="Pfam" id="PF00440">
    <property type="entry name" value="TetR_N"/>
    <property type="match status" value="1"/>
</dbReference>
<feature type="domain" description="HTH tetR-type" evidence="3">
    <location>
        <begin position="27"/>
        <end position="87"/>
    </location>
</feature>
<gene>
    <name evidence="4" type="ORF">GCM10022381_11310</name>
</gene>
<evidence type="ECO:0000259" key="3">
    <source>
        <dbReference type="PROSITE" id="PS50977"/>
    </source>
</evidence>
<dbReference type="PROSITE" id="PS50977">
    <property type="entry name" value="HTH_TETR_2"/>
    <property type="match status" value="1"/>
</dbReference>
<evidence type="ECO:0000313" key="4">
    <source>
        <dbReference type="EMBL" id="GAA3869783.1"/>
    </source>
</evidence>
<keyword evidence="1 2" id="KW-0238">DNA-binding</keyword>
<evidence type="ECO:0000256" key="2">
    <source>
        <dbReference type="PROSITE-ProRule" id="PRU00335"/>
    </source>
</evidence>
<protein>
    <submittedName>
        <fullName evidence="4">TetR/AcrR family transcriptional regulator</fullName>
    </submittedName>
</protein>
<name>A0ABP7K955_9MICO</name>
<dbReference type="PANTHER" id="PTHR30055:SF184">
    <property type="entry name" value="HTH-TYPE TRANSCRIPTIONAL REGULATOR ETHR"/>
    <property type="match status" value="1"/>
</dbReference>
<dbReference type="PRINTS" id="PR00455">
    <property type="entry name" value="HTHTETR"/>
</dbReference>
<evidence type="ECO:0000256" key="1">
    <source>
        <dbReference type="ARBA" id="ARBA00023125"/>
    </source>
</evidence>
<dbReference type="InterPro" id="IPR001647">
    <property type="entry name" value="HTH_TetR"/>
</dbReference>
<dbReference type="SUPFAM" id="SSF46689">
    <property type="entry name" value="Homeodomain-like"/>
    <property type="match status" value="1"/>
</dbReference>
<dbReference type="SUPFAM" id="SSF48498">
    <property type="entry name" value="Tetracyclin repressor-like, C-terminal domain"/>
    <property type="match status" value="1"/>
</dbReference>
<dbReference type="EMBL" id="BAABCN010000002">
    <property type="protein sequence ID" value="GAA3869783.1"/>
    <property type="molecule type" value="Genomic_DNA"/>
</dbReference>
<reference evidence="5" key="1">
    <citation type="journal article" date="2019" name="Int. J. Syst. Evol. Microbiol.">
        <title>The Global Catalogue of Microorganisms (GCM) 10K type strain sequencing project: providing services to taxonomists for standard genome sequencing and annotation.</title>
        <authorList>
            <consortium name="The Broad Institute Genomics Platform"/>
            <consortium name="The Broad Institute Genome Sequencing Center for Infectious Disease"/>
            <person name="Wu L."/>
            <person name="Ma J."/>
        </authorList>
    </citation>
    <scope>NUCLEOTIDE SEQUENCE [LARGE SCALE GENOMIC DNA]</scope>
    <source>
        <strain evidence="5">JCM 17021</strain>
    </source>
</reference>
<keyword evidence="5" id="KW-1185">Reference proteome</keyword>
<organism evidence="4 5">
    <name type="scientific">Leifsonia kafniensis</name>
    <dbReference type="NCBI Taxonomy" id="475957"/>
    <lineage>
        <taxon>Bacteria</taxon>
        <taxon>Bacillati</taxon>
        <taxon>Actinomycetota</taxon>
        <taxon>Actinomycetes</taxon>
        <taxon>Micrococcales</taxon>
        <taxon>Microbacteriaceae</taxon>
        <taxon>Leifsonia</taxon>
    </lineage>
</organism>
<feature type="DNA-binding region" description="H-T-H motif" evidence="2">
    <location>
        <begin position="50"/>
        <end position="69"/>
    </location>
</feature>
<sequence>MTLYASEMAPYAYDENGRRVMAPSKGELREKSILDEAEKQLIAVGADAMTVESIATAAGLTRGALYFYFRSKNDVLAALVQRIVIELSGAVSTRQKALPNLPQDALLSAIDLTRDLWSRHGAVMRAAVELSPSVPVIAQLWNGAREEIVESLQALVVAAAVETPDGSSDEDALVRALVGMTERVFYDASVAGSSLRTASETVATIWTRVLPFP</sequence>
<accession>A0ABP7K955</accession>
<dbReference type="PANTHER" id="PTHR30055">
    <property type="entry name" value="HTH-TYPE TRANSCRIPTIONAL REGULATOR RUTR"/>
    <property type="match status" value="1"/>
</dbReference>
<proteinExistence type="predicted"/>
<dbReference type="InterPro" id="IPR009057">
    <property type="entry name" value="Homeodomain-like_sf"/>
</dbReference>
<comment type="caution">
    <text evidence="4">The sequence shown here is derived from an EMBL/GenBank/DDBJ whole genome shotgun (WGS) entry which is preliminary data.</text>
</comment>
<dbReference type="InterPro" id="IPR036271">
    <property type="entry name" value="Tet_transcr_reg_TetR-rel_C_sf"/>
</dbReference>